<proteinExistence type="predicted"/>
<protein>
    <submittedName>
        <fullName evidence="1">Uncharacterized protein</fullName>
    </submittedName>
</protein>
<reference evidence="1 2" key="1">
    <citation type="journal article" date="2015" name="Microbiome">
        <title>Genomic resolution of linkages in carbon, nitrogen, and sulfur cycling among widespread estuary sediment bacteria.</title>
        <authorList>
            <person name="Baker B.J."/>
            <person name="Lazar C.S."/>
            <person name="Teske A.P."/>
            <person name="Dick G.J."/>
        </authorList>
    </citation>
    <scope>NUCLEOTIDE SEQUENCE [LARGE SCALE GENOMIC DNA]</scope>
    <source>
        <strain evidence="1">SM1_77</strain>
    </source>
</reference>
<accession>A0A0S8JY43</accession>
<evidence type="ECO:0000313" key="2">
    <source>
        <dbReference type="Proteomes" id="UP000050975"/>
    </source>
</evidence>
<sequence length="75" mass="8685">MPNEKTIKLKYIGKDEVHLVRGNGPFDIITKGDVREFPESQAQGFLRNKAVEYKKGKKVEIPKWEVVKEKKEGKE</sequence>
<evidence type="ECO:0000313" key="1">
    <source>
        <dbReference type="EMBL" id="KPL13589.1"/>
    </source>
</evidence>
<name>A0A0S8JY43_UNCW3</name>
<dbReference type="Proteomes" id="UP000050975">
    <property type="component" value="Unassembled WGS sequence"/>
</dbReference>
<comment type="caution">
    <text evidence="1">The sequence shown here is derived from an EMBL/GenBank/DDBJ whole genome shotgun (WGS) entry which is preliminary data.</text>
</comment>
<gene>
    <name evidence="1" type="ORF">AMJ74_04995</name>
</gene>
<dbReference type="EMBL" id="LJVE01000095">
    <property type="protein sequence ID" value="KPL13589.1"/>
    <property type="molecule type" value="Genomic_DNA"/>
</dbReference>
<organism evidence="1 2">
    <name type="scientific">candidate division WOR_3 bacterium SM1_77</name>
    <dbReference type="NCBI Taxonomy" id="1703778"/>
    <lineage>
        <taxon>Bacteria</taxon>
        <taxon>Bacteria division WOR-3</taxon>
    </lineage>
</organism>
<dbReference type="AlphaFoldDB" id="A0A0S8JY43"/>